<keyword evidence="4" id="KW-1185">Reference proteome</keyword>
<evidence type="ECO:0000313" key="4">
    <source>
        <dbReference type="Proteomes" id="UP001198242"/>
    </source>
</evidence>
<feature type="signal peptide" evidence="1">
    <location>
        <begin position="1"/>
        <end position="22"/>
    </location>
</feature>
<feature type="domain" description="Copper amine oxidase-like N-terminal" evidence="2">
    <location>
        <begin position="43"/>
        <end position="154"/>
    </location>
</feature>
<keyword evidence="1" id="KW-0732">Signal</keyword>
<name>A0AAE3DXE8_9FIRM</name>
<dbReference type="RefSeq" id="WP_308456127.1">
    <property type="nucleotide sequence ID" value="NZ_JAJEQM010000005.1"/>
</dbReference>
<dbReference type="InterPro" id="IPR012854">
    <property type="entry name" value="Cu_amine_oxidase-like_N"/>
</dbReference>
<dbReference type="SUPFAM" id="SSF55383">
    <property type="entry name" value="Copper amine oxidase, domain N"/>
    <property type="match status" value="1"/>
</dbReference>
<reference evidence="3 4" key="1">
    <citation type="submission" date="2021-10" db="EMBL/GenBank/DDBJ databases">
        <title>Anaerobic single-cell dispensing facilitates the cultivation of human gut bacteria.</title>
        <authorList>
            <person name="Afrizal A."/>
        </authorList>
    </citation>
    <scope>NUCLEOTIDE SEQUENCE [LARGE SCALE GENOMIC DNA]</scope>
    <source>
        <strain evidence="3 4">CLA-AA-H232</strain>
    </source>
</reference>
<dbReference type="Pfam" id="PF07833">
    <property type="entry name" value="Cu_amine_oxidN1"/>
    <property type="match status" value="1"/>
</dbReference>
<proteinExistence type="predicted"/>
<dbReference type="EMBL" id="JAJEQM010000005">
    <property type="protein sequence ID" value="MCC2210121.1"/>
    <property type="molecule type" value="Genomic_DNA"/>
</dbReference>
<dbReference type="Gene3D" id="3.30.457.10">
    <property type="entry name" value="Copper amine oxidase-like, N-terminal domain"/>
    <property type="match status" value="1"/>
</dbReference>
<dbReference type="AlphaFoldDB" id="A0AAE3DXE8"/>
<dbReference type="Proteomes" id="UP001198242">
    <property type="component" value="Unassembled WGS sequence"/>
</dbReference>
<protein>
    <submittedName>
        <fullName evidence="3">Copper amine oxidase N-terminal domain-containing protein</fullName>
    </submittedName>
</protein>
<organism evidence="3 4">
    <name type="scientific">Hominilimicola fabiformis</name>
    <dbReference type="NCBI Taxonomy" id="2885356"/>
    <lineage>
        <taxon>Bacteria</taxon>
        <taxon>Bacillati</taxon>
        <taxon>Bacillota</taxon>
        <taxon>Clostridia</taxon>
        <taxon>Eubacteriales</taxon>
        <taxon>Oscillospiraceae</taxon>
        <taxon>Hominilimicola</taxon>
    </lineage>
</organism>
<comment type="caution">
    <text evidence="3">The sequence shown here is derived from an EMBL/GenBank/DDBJ whole genome shotgun (WGS) entry which is preliminary data.</text>
</comment>
<feature type="chain" id="PRO_5042250508" evidence="1">
    <location>
        <begin position="23"/>
        <end position="461"/>
    </location>
</feature>
<evidence type="ECO:0000313" key="3">
    <source>
        <dbReference type="EMBL" id="MCC2210121.1"/>
    </source>
</evidence>
<accession>A0AAE3DXE8</accession>
<gene>
    <name evidence="3" type="ORF">LKE05_04870</name>
</gene>
<sequence length="461" mass="50287">MKKIIAAAVVASMVVPCFSVSAAERVKEVSSVYGDKSEIHIVYNDKVVKYDDVKPVNTDGRVMIPFRAALENMGASVDYDDSSRLVTAKKGDTTIKFTLMDDTIYVDNNGSESTVKMDTPMIIVDDRTLVPIRFMSNAFGMQVGWDGNTETVVILDADDYFNEFENSAPNISKLLNKETPKYNKEYTAFDVSFDLNNGNSKYSVAANGSIDGKNKDNVAGADVKFNGSLNESNVNDATLNAVVADDKVYFKTDVIEKLAQSSDNAKIKALALIVKSDVWYSIDLNKALTSLGVPTATINIVDSAVGGNTAKAMDTLKSAYQTEGDTDIDTIISLASMFDMYEQMDKYITVTETENGGYSLKMNIKSEDMLNILKNISNISDSDYNQLKNDFKFNVSANSETDATKSTSDANIEVGYADDMSLKMTVSSNAEKDDTIVTPEIPTGAADITDLFVSTIKTKNN</sequence>
<dbReference type="InterPro" id="IPR036582">
    <property type="entry name" value="Mao_N_sf"/>
</dbReference>
<evidence type="ECO:0000256" key="1">
    <source>
        <dbReference type="SAM" id="SignalP"/>
    </source>
</evidence>
<evidence type="ECO:0000259" key="2">
    <source>
        <dbReference type="Pfam" id="PF07833"/>
    </source>
</evidence>